<keyword evidence="4" id="KW-0804">Transcription</keyword>
<reference evidence="6" key="1">
    <citation type="submission" date="2022-07" db="EMBL/GenBank/DDBJ databases">
        <authorList>
            <person name="Otstavnykh N."/>
            <person name="Isaeva M."/>
            <person name="Bystritskaya E."/>
        </authorList>
    </citation>
    <scope>NUCLEOTIDE SEQUENCE</scope>
    <source>
        <strain evidence="6">KCTC 52189</strain>
    </source>
</reference>
<keyword evidence="2" id="KW-0805">Transcription regulation</keyword>
<dbReference type="PANTHER" id="PTHR30204:SF69">
    <property type="entry name" value="MERR-FAMILY TRANSCRIPTIONAL REGULATOR"/>
    <property type="match status" value="1"/>
</dbReference>
<dbReference type="Gene3D" id="1.10.1660.10">
    <property type="match status" value="1"/>
</dbReference>
<evidence type="ECO:0000313" key="7">
    <source>
        <dbReference type="Proteomes" id="UP001226762"/>
    </source>
</evidence>
<protein>
    <submittedName>
        <fullName evidence="6">Helix-turn-helix domain-containing protein</fullName>
    </submittedName>
</protein>
<dbReference type="InterPro" id="IPR009061">
    <property type="entry name" value="DNA-bd_dom_put_sf"/>
</dbReference>
<dbReference type="RefSeq" id="WP_306735864.1">
    <property type="nucleotide sequence ID" value="NZ_JANHAX010000003.1"/>
</dbReference>
<dbReference type="PANTHER" id="PTHR30204">
    <property type="entry name" value="REDOX-CYCLING DRUG-SENSING TRANSCRIPTIONAL ACTIVATOR SOXR"/>
    <property type="match status" value="1"/>
</dbReference>
<dbReference type="GO" id="GO:0003700">
    <property type="term" value="F:DNA-binding transcription factor activity"/>
    <property type="evidence" value="ECO:0007669"/>
    <property type="project" value="InterPro"/>
</dbReference>
<keyword evidence="1" id="KW-0678">Repressor</keyword>
<evidence type="ECO:0000256" key="1">
    <source>
        <dbReference type="ARBA" id="ARBA00022491"/>
    </source>
</evidence>
<keyword evidence="3" id="KW-0238">DNA-binding</keyword>
<evidence type="ECO:0000256" key="3">
    <source>
        <dbReference type="ARBA" id="ARBA00023125"/>
    </source>
</evidence>
<dbReference type="GO" id="GO:0003677">
    <property type="term" value="F:DNA binding"/>
    <property type="evidence" value="ECO:0007669"/>
    <property type="project" value="UniProtKB-KW"/>
</dbReference>
<dbReference type="SMART" id="SM00422">
    <property type="entry name" value="HTH_MERR"/>
    <property type="match status" value="1"/>
</dbReference>
<evidence type="ECO:0000256" key="4">
    <source>
        <dbReference type="ARBA" id="ARBA00023163"/>
    </source>
</evidence>
<name>A0AAE4B4U2_9RHOB</name>
<accession>A0AAE4B4U2</accession>
<dbReference type="InterPro" id="IPR047057">
    <property type="entry name" value="MerR_fam"/>
</dbReference>
<feature type="domain" description="HTH merR-type" evidence="5">
    <location>
        <begin position="1"/>
        <end position="70"/>
    </location>
</feature>
<dbReference type="CDD" id="cd04785">
    <property type="entry name" value="HTH_CadR-PbrR-like"/>
    <property type="match status" value="1"/>
</dbReference>
<dbReference type="EMBL" id="JANHAX010000003">
    <property type="protein sequence ID" value="MDQ2090590.1"/>
    <property type="molecule type" value="Genomic_DNA"/>
</dbReference>
<dbReference type="PRINTS" id="PR00040">
    <property type="entry name" value="HTHMERR"/>
</dbReference>
<evidence type="ECO:0000313" key="6">
    <source>
        <dbReference type="EMBL" id="MDQ2090590.1"/>
    </source>
</evidence>
<evidence type="ECO:0000256" key="2">
    <source>
        <dbReference type="ARBA" id="ARBA00023015"/>
    </source>
</evidence>
<dbReference type="Proteomes" id="UP001226762">
    <property type="component" value="Unassembled WGS sequence"/>
</dbReference>
<evidence type="ECO:0000259" key="5">
    <source>
        <dbReference type="PROSITE" id="PS50937"/>
    </source>
</evidence>
<gene>
    <name evidence="6" type="ORF">NO357_11830</name>
</gene>
<organism evidence="6 7">
    <name type="scientific">Marimonas arenosa</name>
    <dbReference type="NCBI Taxonomy" id="1795305"/>
    <lineage>
        <taxon>Bacteria</taxon>
        <taxon>Pseudomonadati</taxon>
        <taxon>Pseudomonadota</taxon>
        <taxon>Alphaproteobacteria</taxon>
        <taxon>Rhodobacterales</taxon>
        <taxon>Paracoccaceae</taxon>
        <taxon>Marimonas</taxon>
    </lineage>
</organism>
<reference evidence="6" key="2">
    <citation type="submission" date="2023-02" db="EMBL/GenBank/DDBJ databases">
        <title>'Rhodoalgimonas zhirmunskyi' gen. nov., isolated from a red alga.</title>
        <authorList>
            <person name="Nedashkovskaya O.I."/>
            <person name="Otstavnykh N.Y."/>
            <person name="Bystritskaya E.P."/>
            <person name="Balabanova L.A."/>
            <person name="Isaeva M.P."/>
        </authorList>
    </citation>
    <scope>NUCLEOTIDE SEQUENCE</scope>
    <source>
        <strain evidence="6">KCTC 52189</strain>
    </source>
</reference>
<dbReference type="PROSITE" id="PS50937">
    <property type="entry name" value="HTH_MERR_2"/>
    <property type="match status" value="1"/>
</dbReference>
<dbReference type="InterPro" id="IPR000551">
    <property type="entry name" value="MerR-type_HTH_dom"/>
</dbReference>
<sequence>MFSIGDLARRTGVKVPTIRYYEQMGLVAPEGRTEGNQRRYGREGLERLAFIRHARALGLPLEAIRELIGMDPNDHARTHALAERHLANIRARIARLQGLETELERISASCAGQRGDPCTVLDAFGDHAGCVEDH</sequence>
<dbReference type="SUPFAM" id="SSF46955">
    <property type="entry name" value="Putative DNA-binding domain"/>
    <property type="match status" value="1"/>
</dbReference>
<comment type="caution">
    <text evidence="6">The sequence shown here is derived from an EMBL/GenBank/DDBJ whole genome shotgun (WGS) entry which is preliminary data.</text>
</comment>
<dbReference type="AlphaFoldDB" id="A0AAE4B4U2"/>
<keyword evidence="7" id="KW-1185">Reference proteome</keyword>
<proteinExistence type="predicted"/>
<dbReference type="PROSITE" id="PS00552">
    <property type="entry name" value="HTH_MERR_1"/>
    <property type="match status" value="1"/>
</dbReference>
<dbReference type="Pfam" id="PF13411">
    <property type="entry name" value="MerR_1"/>
    <property type="match status" value="1"/>
</dbReference>